<accession>X1P011</accession>
<keyword evidence="4" id="KW-0408">Iron</keyword>
<evidence type="ECO:0000256" key="2">
    <source>
        <dbReference type="ARBA" id="ARBA00022723"/>
    </source>
</evidence>
<organism evidence="8">
    <name type="scientific">marine sediment metagenome</name>
    <dbReference type="NCBI Taxonomy" id="412755"/>
    <lineage>
        <taxon>unclassified sequences</taxon>
        <taxon>metagenomes</taxon>
        <taxon>ecological metagenomes</taxon>
    </lineage>
</organism>
<dbReference type="InterPro" id="IPR004017">
    <property type="entry name" value="Cys_rich_dom"/>
</dbReference>
<proteinExistence type="predicted"/>
<evidence type="ECO:0000313" key="8">
    <source>
        <dbReference type="EMBL" id="GAI35786.1"/>
    </source>
</evidence>
<keyword evidence="5" id="KW-0411">Iron-sulfur</keyword>
<feature type="domain" description="4Fe-4S ferredoxin-type" evidence="7">
    <location>
        <begin position="25"/>
        <end position="80"/>
    </location>
</feature>
<evidence type="ECO:0000256" key="3">
    <source>
        <dbReference type="ARBA" id="ARBA00023002"/>
    </source>
</evidence>
<comment type="caution">
    <text evidence="8">The sequence shown here is derived from an EMBL/GenBank/DDBJ whole genome shotgun (WGS) entry which is preliminary data.</text>
</comment>
<keyword evidence="1" id="KW-0004">4Fe-4S</keyword>
<name>X1P011_9ZZZZ</name>
<dbReference type="PANTHER" id="PTHR43255">
    <property type="entry name" value="IRON-SULFUR-BINDING OXIDOREDUCTASE FADF-RELATED-RELATED"/>
    <property type="match status" value="1"/>
</dbReference>
<dbReference type="EMBL" id="BARV01028630">
    <property type="protein sequence ID" value="GAI35786.1"/>
    <property type="molecule type" value="Genomic_DNA"/>
</dbReference>
<evidence type="ECO:0000259" key="6">
    <source>
        <dbReference type="Pfam" id="PF02754"/>
    </source>
</evidence>
<evidence type="ECO:0000259" key="7">
    <source>
        <dbReference type="Pfam" id="PF13187"/>
    </source>
</evidence>
<dbReference type="SUPFAM" id="SSF46548">
    <property type="entry name" value="alpha-helical ferredoxin"/>
    <property type="match status" value="1"/>
</dbReference>
<dbReference type="PANTHER" id="PTHR43255:SF1">
    <property type="entry name" value="IRON-SULFUR-BINDING OXIDOREDUCTASE FADF-RELATED"/>
    <property type="match status" value="1"/>
</dbReference>
<dbReference type="GO" id="GO:0005886">
    <property type="term" value="C:plasma membrane"/>
    <property type="evidence" value="ECO:0007669"/>
    <property type="project" value="TreeGrafter"/>
</dbReference>
<dbReference type="GO" id="GO:0046872">
    <property type="term" value="F:metal ion binding"/>
    <property type="evidence" value="ECO:0007669"/>
    <property type="project" value="UniProtKB-KW"/>
</dbReference>
<dbReference type="InterPro" id="IPR017900">
    <property type="entry name" value="4Fe4S_Fe_S_CS"/>
</dbReference>
<keyword evidence="3" id="KW-0560">Oxidoreductase</keyword>
<dbReference type="PROSITE" id="PS00198">
    <property type="entry name" value="4FE4S_FER_1"/>
    <property type="match status" value="1"/>
</dbReference>
<dbReference type="Pfam" id="PF13187">
    <property type="entry name" value="Fer4_9"/>
    <property type="match status" value="1"/>
</dbReference>
<keyword evidence="2" id="KW-0479">Metal-binding</keyword>
<evidence type="ECO:0000256" key="4">
    <source>
        <dbReference type="ARBA" id="ARBA00023004"/>
    </source>
</evidence>
<dbReference type="GO" id="GO:0016491">
    <property type="term" value="F:oxidoreductase activity"/>
    <property type="evidence" value="ECO:0007669"/>
    <property type="project" value="UniProtKB-KW"/>
</dbReference>
<sequence length="210" mass="22727">MEVLSPYKEATEVMIEAGGEPLRLCYQCGICTGTCPWNLVRGFIVRRIIHEAQLGATDFGSEEVWLCATCRACVQRCPRGVEIIDVMRAMRRAVVSLGIGIVPDALRISAKNIAGAGNPLGEAPEKRGDWAKDLGVKKFSPGTEILYFPCCVPAYDPDVKKVSQATATILSKLGVDFGILGSEERCCGEAIRKAGYEDTFHSLAQSNINA</sequence>
<evidence type="ECO:0000256" key="5">
    <source>
        <dbReference type="ARBA" id="ARBA00023014"/>
    </source>
</evidence>
<dbReference type="Gene3D" id="1.10.1060.10">
    <property type="entry name" value="Alpha-helical ferredoxin"/>
    <property type="match status" value="1"/>
</dbReference>
<reference evidence="8" key="1">
    <citation type="journal article" date="2014" name="Front. Microbiol.">
        <title>High frequency of phylogenetically diverse reductive dehalogenase-homologous genes in deep subseafloor sedimentary metagenomes.</title>
        <authorList>
            <person name="Kawai M."/>
            <person name="Futagami T."/>
            <person name="Toyoda A."/>
            <person name="Takaki Y."/>
            <person name="Nishi S."/>
            <person name="Hori S."/>
            <person name="Arai W."/>
            <person name="Tsubouchi T."/>
            <person name="Morono Y."/>
            <person name="Uchiyama I."/>
            <person name="Ito T."/>
            <person name="Fujiyama A."/>
            <person name="Inagaki F."/>
            <person name="Takami H."/>
        </authorList>
    </citation>
    <scope>NUCLEOTIDE SEQUENCE</scope>
    <source>
        <strain evidence="8">Expedition CK06-06</strain>
    </source>
</reference>
<dbReference type="InterPro" id="IPR009051">
    <property type="entry name" value="Helical_ferredxn"/>
</dbReference>
<feature type="non-terminal residue" evidence="8">
    <location>
        <position position="210"/>
    </location>
</feature>
<gene>
    <name evidence="8" type="ORF">S06H3_45791</name>
</gene>
<feature type="domain" description="Cysteine-rich" evidence="6">
    <location>
        <begin position="146"/>
        <end position="209"/>
    </location>
</feature>
<dbReference type="AlphaFoldDB" id="X1P011"/>
<evidence type="ECO:0008006" key="9">
    <source>
        <dbReference type="Google" id="ProtNLM"/>
    </source>
</evidence>
<dbReference type="Pfam" id="PF02754">
    <property type="entry name" value="CCG"/>
    <property type="match status" value="1"/>
</dbReference>
<protein>
    <recommendedName>
        <fullName evidence="9">4Fe-4S ferredoxin-type domain-containing protein</fullName>
    </recommendedName>
</protein>
<dbReference type="InterPro" id="IPR051460">
    <property type="entry name" value="HdrC_iron-sulfur_subunit"/>
</dbReference>
<dbReference type="InterPro" id="IPR017896">
    <property type="entry name" value="4Fe4S_Fe-S-bd"/>
</dbReference>
<dbReference type="GO" id="GO:0051539">
    <property type="term" value="F:4 iron, 4 sulfur cluster binding"/>
    <property type="evidence" value="ECO:0007669"/>
    <property type="project" value="UniProtKB-KW"/>
</dbReference>
<evidence type="ECO:0000256" key="1">
    <source>
        <dbReference type="ARBA" id="ARBA00022485"/>
    </source>
</evidence>